<dbReference type="RefSeq" id="WP_250197921.1">
    <property type="nucleotide sequence ID" value="NZ_CP097636.1"/>
</dbReference>
<keyword evidence="4" id="KW-1185">Reference proteome</keyword>
<protein>
    <submittedName>
        <fullName evidence="3">Uncharacterized protein</fullName>
    </submittedName>
</protein>
<dbReference type="PROSITE" id="PS51257">
    <property type="entry name" value="PROKAR_LIPOPROTEIN"/>
    <property type="match status" value="1"/>
</dbReference>
<feature type="chain" id="PRO_5047469132" evidence="2">
    <location>
        <begin position="31"/>
        <end position="333"/>
    </location>
</feature>
<evidence type="ECO:0000256" key="2">
    <source>
        <dbReference type="SAM" id="SignalP"/>
    </source>
</evidence>
<evidence type="ECO:0000256" key="1">
    <source>
        <dbReference type="SAM" id="MobiDB-lite"/>
    </source>
</evidence>
<name>A0ABY4SB54_AQUTE</name>
<organism evidence="3 4">
    <name type="scientific">Aquincola tertiaricarbonis</name>
    <dbReference type="NCBI Taxonomy" id="391953"/>
    <lineage>
        <taxon>Bacteria</taxon>
        <taxon>Pseudomonadati</taxon>
        <taxon>Pseudomonadota</taxon>
        <taxon>Betaproteobacteria</taxon>
        <taxon>Burkholderiales</taxon>
        <taxon>Sphaerotilaceae</taxon>
        <taxon>Aquincola</taxon>
    </lineage>
</organism>
<reference evidence="3" key="1">
    <citation type="submission" date="2022-05" db="EMBL/GenBank/DDBJ databases">
        <title>An RpoN-dependent PEP-CTERM gene is involved in floc formation of an Aquincola tertiaricarbonis strain.</title>
        <authorList>
            <person name="Qiu D."/>
            <person name="Xia M."/>
        </authorList>
    </citation>
    <scope>NUCLEOTIDE SEQUENCE</scope>
    <source>
        <strain evidence="3">RN12</strain>
    </source>
</reference>
<dbReference type="EMBL" id="CP097636">
    <property type="protein sequence ID" value="URI09699.1"/>
    <property type="molecule type" value="Genomic_DNA"/>
</dbReference>
<sequence>MTIHLYRMQRVAIMALMLAVLALGCGSAQSQPELRPRYLEWIPRPWEMRYFIHVAPAHVWRQAQALARKFTSERDQDPATRSQFWWEQYFEPAYVVNIPHWNLASQPELSRYPKDLAVVVIQFDNDGWVITPHSFGRSLRGRINNSSTMAVMLSAGDDINAPYAYLDWWYLGHREDTPDGVSPALCNPEALASYAGPKDENYVYGNYYQADKSWLTTPPFNCREWSWQMQEPERPYIDVTSYGRPNSRYKKNYPHGTYIQEFVGWSRFDRHKPVIGKHADKWYCLHECPQGEPPGEIADIKAWAAANGWPVPKPPTRMPVFTDNPRRRGYYPE</sequence>
<keyword evidence="2" id="KW-0732">Signal</keyword>
<feature type="region of interest" description="Disordered" evidence="1">
    <location>
        <begin position="314"/>
        <end position="333"/>
    </location>
</feature>
<evidence type="ECO:0000313" key="3">
    <source>
        <dbReference type="EMBL" id="URI09699.1"/>
    </source>
</evidence>
<accession>A0ABY4SB54</accession>
<gene>
    <name evidence="3" type="ORF">MW290_29555</name>
</gene>
<dbReference type="Proteomes" id="UP001056201">
    <property type="component" value="Chromosome 2"/>
</dbReference>
<evidence type="ECO:0000313" key="4">
    <source>
        <dbReference type="Proteomes" id="UP001056201"/>
    </source>
</evidence>
<proteinExistence type="predicted"/>
<feature type="signal peptide" evidence="2">
    <location>
        <begin position="1"/>
        <end position="30"/>
    </location>
</feature>